<organism evidence="7 8">
    <name type="scientific">Pyronema omphalodes (strain CBS 100304)</name>
    <name type="common">Pyronema confluens</name>
    <dbReference type="NCBI Taxonomy" id="1076935"/>
    <lineage>
        <taxon>Eukaryota</taxon>
        <taxon>Fungi</taxon>
        <taxon>Dikarya</taxon>
        <taxon>Ascomycota</taxon>
        <taxon>Pezizomycotina</taxon>
        <taxon>Pezizomycetes</taxon>
        <taxon>Pezizales</taxon>
        <taxon>Pyronemataceae</taxon>
        <taxon>Pyronema</taxon>
    </lineage>
</organism>
<comment type="subcellular location">
    <subcellularLocation>
        <location evidence="1">Membrane</location>
        <topology evidence="1">Multi-pass membrane protein</topology>
    </subcellularLocation>
</comment>
<reference evidence="7 8" key="1">
    <citation type="journal article" date="2013" name="PLoS Genet.">
        <title>The genome and development-dependent transcriptomes of Pyronema confluens: a window into fungal evolution.</title>
        <authorList>
            <person name="Traeger S."/>
            <person name="Altegoer F."/>
            <person name="Freitag M."/>
            <person name="Gabaldon T."/>
            <person name="Kempken F."/>
            <person name="Kumar A."/>
            <person name="Marcet-Houben M."/>
            <person name="Poggeler S."/>
            <person name="Stajich J.E."/>
            <person name="Nowrousian M."/>
        </authorList>
    </citation>
    <scope>NUCLEOTIDE SEQUENCE [LARGE SCALE GENOMIC DNA]</scope>
    <source>
        <strain evidence="8">CBS 100304</strain>
        <tissue evidence="7">Vegetative mycelium</tissue>
    </source>
</reference>
<keyword evidence="4 6" id="KW-1133">Transmembrane helix</keyword>
<evidence type="ECO:0000256" key="2">
    <source>
        <dbReference type="ARBA" id="ARBA00005335"/>
    </source>
</evidence>
<dbReference type="InterPro" id="IPR007919">
    <property type="entry name" value="UPF0220"/>
</dbReference>
<feature type="transmembrane region" description="Helical" evidence="6">
    <location>
        <begin position="97"/>
        <end position="123"/>
    </location>
</feature>
<evidence type="ECO:0000256" key="3">
    <source>
        <dbReference type="ARBA" id="ARBA00022692"/>
    </source>
</evidence>
<dbReference type="PANTHER" id="PTHR13180">
    <property type="entry name" value="SMALL MEMBRANE PROTEIN-RELATED"/>
    <property type="match status" value="1"/>
</dbReference>
<keyword evidence="8" id="KW-1185">Reference proteome</keyword>
<dbReference type="GO" id="GO:0016020">
    <property type="term" value="C:membrane"/>
    <property type="evidence" value="ECO:0007669"/>
    <property type="project" value="UniProtKB-SubCell"/>
</dbReference>
<proteinExistence type="inferred from homology"/>
<comment type="similarity">
    <text evidence="2">Belongs to the UPF0220 family.</text>
</comment>
<gene>
    <name evidence="7" type="ORF">PCON_10936</name>
</gene>
<evidence type="ECO:0000256" key="4">
    <source>
        <dbReference type="ARBA" id="ARBA00022989"/>
    </source>
</evidence>
<name>U4LH40_PYROM</name>
<feature type="transmembrane region" description="Helical" evidence="6">
    <location>
        <begin position="55"/>
        <end position="76"/>
    </location>
</feature>
<evidence type="ECO:0000313" key="8">
    <source>
        <dbReference type="Proteomes" id="UP000018144"/>
    </source>
</evidence>
<feature type="transmembrane region" description="Helical" evidence="6">
    <location>
        <begin position="135"/>
        <end position="157"/>
    </location>
</feature>
<protein>
    <submittedName>
        <fullName evidence="7">Similar to UPF0220 protein C8D2.02c acc. no. O43073</fullName>
    </submittedName>
</protein>
<dbReference type="AlphaFoldDB" id="U4LH40"/>
<dbReference type="OrthoDB" id="268928at2759"/>
<sequence>MSHPFRIRLPALPSQAVLRSTGVYISGGLFATAFYTFLDASIFSRVANGSSNVHITILDWLPLICSILGMLIINFIDKTHLSNDDSFSYSGGSGVMLKAKIVLFMGFALMAGGLAGSLAVLVLKYLVPGHPWPTLWLGVAGAVANGLVMASSSVLWVSQMGEGEYRYDLSL</sequence>
<keyword evidence="5 6" id="KW-0472">Membrane</keyword>
<keyword evidence="3 6" id="KW-0812">Transmembrane</keyword>
<evidence type="ECO:0000256" key="1">
    <source>
        <dbReference type="ARBA" id="ARBA00004141"/>
    </source>
</evidence>
<evidence type="ECO:0000313" key="7">
    <source>
        <dbReference type="EMBL" id="CCX11342.1"/>
    </source>
</evidence>
<dbReference type="Pfam" id="PF05255">
    <property type="entry name" value="UPF0220"/>
    <property type="match status" value="1"/>
</dbReference>
<dbReference type="EMBL" id="HF935612">
    <property type="protein sequence ID" value="CCX11342.1"/>
    <property type="molecule type" value="Genomic_DNA"/>
</dbReference>
<dbReference type="OMA" id="VHITFVD"/>
<dbReference type="eggNOG" id="KOG3393">
    <property type="taxonomic scope" value="Eukaryota"/>
</dbReference>
<feature type="transmembrane region" description="Helical" evidence="6">
    <location>
        <begin position="21"/>
        <end position="43"/>
    </location>
</feature>
<evidence type="ECO:0000256" key="6">
    <source>
        <dbReference type="SAM" id="Phobius"/>
    </source>
</evidence>
<dbReference type="Proteomes" id="UP000018144">
    <property type="component" value="Unassembled WGS sequence"/>
</dbReference>
<evidence type="ECO:0000256" key="5">
    <source>
        <dbReference type="ARBA" id="ARBA00023136"/>
    </source>
</evidence>
<dbReference type="STRING" id="1076935.U4LH40"/>
<accession>U4LH40</accession>